<name>A0ABD1WX02_9LAMI</name>
<evidence type="ECO:0000313" key="2">
    <source>
        <dbReference type="EMBL" id="KAL2553218.1"/>
    </source>
</evidence>
<keyword evidence="3" id="KW-1185">Reference proteome</keyword>
<protein>
    <submittedName>
        <fullName evidence="2">Uncharacterized protein</fullName>
    </submittedName>
</protein>
<proteinExistence type="predicted"/>
<evidence type="ECO:0000256" key="1">
    <source>
        <dbReference type="SAM" id="MobiDB-lite"/>
    </source>
</evidence>
<reference evidence="3" key="1">
    <citation type="submission" date="2024-07" db="EMBL/GenBank/DDBJ databases">
        <title>Two chromosome-level genome assemblies of Korean endemic species Abeliophyllum distichum and Forsythia ovata (Oleaceae).</title>
        <authorList>
            <person name="Jang H."/>
        </authorList>
    </citation>
    <scope>NUCLEOTIDE SEQUENCE [LARGE SCALE GENOMIC DNA]</scope>
</reference>
<dbReference type="AlphaFoldDB" id="A0ABD1WX02"/>
<gene>
    <name evidence="2" type="ORF">Fot_06837</name>
</gene>
<dbReference type="EMBL" id="JBFOLJ010000002">
    <property type="protein sequence ID" value="KAL2553218.1"/>
    <property type="molecule type" value="Genomic_DNA"/>
</dbReference>
<comment type="caution">
    <text evidence="2">The sequence shown here is derived from an EMBL/GenBank/DDBJ whole genome shotgun (WGS) entry which is preliminary data.</text>
</comment>
<evidence type="ECO:0000313" key="3">
    <source>
        <dbReference type="Proteomes" id="UP001604277"/>
    </source>
</evidence>
<sequence length="102" mass="11484">MIALVERLKSIFLLLHKLLARFRPVEKGDWDAFPVEPLESPNTNIPQRGKKLKARRSKKNSNPVHEDQPPLSEFHFMPTPGIGQPNTSVFENNGPAVDDTVS</sequence>
<dbReference type="Proteomes" id="UP001604277">
    <property type="component" value="Unassembled WGS sequence"/>
</dbReference>
<accession>A0ABD1WX02</accession>
<organism evidence="2 3">
    <name type="scientific">Forsythia ovata</name>
    <dbReference type="NCBI Taxonomy" id="205694"/>
    <lineage>
        <taxon>Eukaryota</taxon>
        <taxon>Viridiplantae</taxon>
        <taxon>Streptophyta</taxon>
        <taxon>Embryophyta</taxon>
        <taxon>Tracheophyta</taxon>
        <taxon>Spermatophyta</taxon>
        <taxon>Magnoliopsida</taxon>
        <taxon>eudicotyledons</taxon>
        <taxon>Gunneridae</taxon>
        <taxon>Pentapetalae</taxon>
        <taxon>asterids</taxon>
        <taxon>lamiids</taxon>
        <taxon>Lamiales</taxon>
        <taxon>Oleaceae</taxon>
        <taxon>Forsythieae</taxon>
        <taxon>Forsythia</taxon>
    </lineage>
</organism>
<feature type="region of interest" description="Disordered" evidence="1">
    <location>
        <begin position="31"/>
        <end position="102"/>
    </location>
</feature>
<feature type="compositionally biased region" description="Basic residues" evidence="1">
    <location>
        <begin position="48"/>
        <end position="59"/>
    </location>
</feature>